<evidence type="ECO:0000256" key="1">
    <source>
        <dbReference type="SAM" id="MobiDB-lite"/>
    </source>
</evidence>
<dbReference type="Proteomes" id="UP001152607">
    <property type="component" value="Unassembled WGS sequence"/>
</dbReference>
<evidence type="ECO:0000313" key="3">
    <source>
        <dbReference type="Proteomes" id="UP001152607"/>
    </source>
</evidence>
<proteinExistence type="predicted"/>
<name>A0A9W4U0Z7_9PLEO</name>
<gene>
    <name evidence="2" type="ORF">PDIGIT_LOCUS240</name>
</gene>
<organism evidence="2 3">
    <name type="scientific">Periconia digitata</name>
    <dbReference type="NCBI Taxonomy" id="1303443"/>
    <lineage>
        <taxon>Eukaryota</taxon>
        <taxon>Fungi</taxon>
        <taxon>Dikarya</taxon>
        <taxon>Ascomycota</taxon>
        <taxon>Pezizomycotina</taxon>
        <taxon>Dothideomycetes</taxon>
        <taxon>Pleosporomycetidae</taxon>
        <taxon>Pleosporales</taxon>
        <taxon>Massarineae</taxon>
        <taxon>Periconiaceae</taxon>
        <taxon>Periconia</taxon>
    </lineage>
</organism>
<sequence length="153" mass="16653">MYVPTYAVTVADGLTDASRIAPLPMRTGGSEARRKQSSLQHTAARHGSQAPAYRFPIDCIKSSPSSFAHLPVTYCRPPPLCHARRRDTGFVASAYLLGHPLTSPLRCPAKSLLSERSTLSSTQQQLFITLQMNQACPTPTTAEKKTPTPRSIC</sequence>
<reference evidence="2" key="1">
    <citation type="submission" date="2023-01" db="EMBL/GenBank/DDBJ databases">
        <authorList>
            <person name="Van Ghelder C."/>
            <person name="Rancurel C."/>
        </authorList>
    </citation>
    <scope>NUCLEOTIDE SEQUENCE</scope>
    <source>
        <strain evidence="2">CNCM I-4278</strain>
    </source>
</reference>
<accession>A0A9W4U0Z7</accession>
<dbReference type="AlphaFoldDB" id="A0A9W4U0Z7"/>
<feature type="region of interest" description="Disordered" evidence="1">
    <location>
        <begin position="21"/>
        <end position="49"/>
    </location>
</feature>
<dbReference type="EMBL" id="CAOQHR010000001">
    <property type="protein sequence ID" value="CAI6231696.1"/>
    <property type="molecule type" value="Genomic_DNA"/>
</dbReference>
<comment type="caution">
    <text evidence="2">The sequence shown here is derived from an EMBL/GenBank/DDBJ whole genome shotgun (WGS) entry which is preliminary data.</text>
</comment>
<keyword evidence="3" id="KW-1185">Reference proteome</keyword>
<evidence type="ECO:0000313" key="2">
    <source>
        <dbReference type="EMBL" id="CAI6231696.1"/>
    </source>
</evidence>
<protein>
    <submittedName>
        <fullName evidence="2">Uncharacterized protein</fullName>
    </submittedName>
</protein>